<dbReference type="Proteomes" id="UP000177622">
    <property type="component" value="Unassembled WGS sequence"/>
</dbReference>
<dbReference type="InterPro" id="IPR019734">
    <property type="entry name" value="TPR_rpt"/>
</dbReference>
<keyword evidence="2" id="KW-0802">TPR repeat</keyword>
<evidence type="ECO:0000259" key="4">
    <source>
        <dbReference type="Pfam" id="PF17109"/>
    </source>
</evidence>
<dbReference type="Gene3D" id="1.25.40.10">
    <property type="entry name" value="Tetratricopeptide repeat domain"/>
    <property type="match status" value="1"/>
</dbReference>
<evidence type="ECO:0000256" key="3">
    <source>
        <dbReference type="SAM" id="Coils"/>
    </source>
</evidence>
<evidence type="ECO:0000259" key="5">
    <source>
        <dbReference type="Pfam" id="PF24883"/>
    </source>
</evidence>
<gene>
    <name evidence="6" type="ORF">PENARI_c020G00174</name>
</gene>
<dbReference type="RefSeq" id="XP_022485183.1">
    <property type="nucleotide sequence ID" value="XM_022634917.1"/>
</dbReference>
<feature type="domain" description="Fungal STAND N-terminal Goodbye" evidence="4">
    <location>
        <begin position="12"/>
        <end position="132"/>
    </location>
</feature>
<dbReference type="GeneID" id="34579651"/>
<dbReference type="SUPFAM" id="SSF52540">
    <property type="entry name" value="P-loop containing nucleoside triphosphate hydrolases"/>
    <property type="match status" value="1"/>
</dbReference>
<accession>A0A1F5L966</accession>
<dbReference type="OrthoDB" id="448455at2759"/>
<dbReference type="EMBL" id="LXJU01000020">
    <property type="protein sequence ID" value="OGE49732.1"/>
    <property type="molecule type" value="Genomic_DNA"/>
</dbReference>
<dbReference type="PANTHER" id="PTHR10039:SF17">
    <property type="entry name" value="FUNGAL STAND N-TERMINAL GOODBYE DOMAIN-CONTAINING PROTEIN-RELATED"/>
    <property type="match status" value="1"/>
</dbReference>
<comment type="caution">
    <text evidence="6">The sequence shown here is derived from an EMBL/GenBank/DDBJ whole genome shotgun (WGS) entry which is preliminary data.</text>
</comment>
<feature type="domain" description="Nephrocystin 3-like N-terminal" evidence="5">
    <location>
        <begin position="302"/>
        <end position="469"/>
    </location>
</feature>
<evidence type="ECO:0000313" key="6">
    <source>
        <dbReference type="EMBL" id="OGE49732.1"/>
    </source>
</evidence>
<dbReference type="InterPro" id="IPR027417">
    <property type="entry name" value="P-loop_NTPase"/>
</dbReference>
<dbReference type="Pfam" id="PF17109">
    <property type="entry name" value="Goodbye"/>
    <property type="match status" value="1"/>
</dbReference>
<keyword evidence="7" id="KW-1185">Reference proteome</keyword>
<evidence type="ECO:0000256" key="2">
    <source>
        <dbReference type="PROSITE-ProRule" id="PRU00339"/>
    </source>
</evidence>
<reference evidence="6 7" key="1">
    <citation type="journal article" date="2016" name="Sci. Rep.">
        <title>Penicillium arizonense, a new, genome sequenced fungal species, reveals a high chemical diversity in secreted metabolites.</title>
        <authorList>
            <person name="Grijseels S."/>
            <person name="Nielsen J.C."/>
            <person name="Randelovic M."/>
            <person name="Nielsen J."/>
            <person name="Nielsen K.F."/>
            <person name="Workman M."/>
            <person name="Frisvad J.C."/>
        </authorList>
    </citation>
    <scope>NUCLEOTIDE SEQUENCE [LARGE SCALE GENOMIC DNA]</scope>
    <source>
        <strain evidence="6 7">CBS 141311</strain>
    </source>
</reference>
<name>A0A1F5L966_PENAI</name>
<keyword evidence="3" id="KW-0175">Coiled coil</keyword>
<sequence>MVAPTDQSSAIYEKAIRKYHEITGETFGGDFLTKLRSVSDLTKEIDERNNAFREFREKRSALFDVLQAALIPVQLFGNLAAGSASMMFPPSSLVFGAVVYLVGAAKGVSASYNAIQDLMQMLQDFTIRLGAYTQEAISEALSDKLSDIIVTLIEVFALSSKTVRRGRLLKYTRNILLGNDDAIQAAMVKLDKLTQVEVNLVGAETLTESKRAGRVVDGISVAVNATNETVLETGMTVNQISAQVHEVQETLEKLIVSANEEKQDTRENQEALQGLISQVLRPSKIDSAQEWFDKIDKARVPGTGDWVREDDVFQSWINKETPVIFVSGNPGSGKSFLAANMISFLFDRFPPGHQRNPLISIGYFFFKGDKPQTRSFHQALRDLAFQISKNDSGYREYLMTVGEYEQISTLESSWRLLFGEYFLKRPNTETTAYILLDAVDEALDEEWSVFVDLAKQLYSNQSCLQLAIIGRPYISDQLLEGLEVKVPTLHVTKQKNSGDITQYIHASIKKSLLLRKVSAKLRDEIIVKLSAGAEGMFLWVNLMLQELAKKRNETSMRKAMEQAPRGLKEMLRHVLVTFSERSNEEELEYLNETLLWVTCADLPWRLGELEAILRLKSSEGDGMIDLEGALRRQWASFFSLDREDGLTTAELENGSAHLVAFDWTADEDRQDVYKSSDEDYFMDFNSKKDTTTVTFCHASIVDFFRDELEGKVSAARGHIAVGVDYQVAKVHILRTYLRLITDPDFAAKASDSGKMLRHAARHWGDHLPTTLPTKGSSEDRREIAKMLLVAFRSENSMSSWLGDYDWAFSTATIKAVRQWWQEQEILESLSPEEKGFISTTEEEPVSLFKPMVMYCIKRWLWEDLPSPLRMVSIVWRYQMLVKGEDIHDYDRSLTAEEVVEAAEFGGFEKTSQWFQRCAIALRQSGYHEEALQYLKKAMELNPDDWRTLRELAQTYQDQDDWQKSIELWKRTRVSLLTTIAESPEDEPLKGHLHECLESIGRIYEEQEDWEKRFEAVQEAYQYAPACCNCIYALLQYHNDNHAHEASMDLLKKLADAPAPEEDFSGLTRFLLENVFDVDGKSRLAADAALATNDLEFVLENLQTAAKAARAASRTLLAAEVDMAIARIYDELLLDNLKAIRCWEKIMDVYSSSSSGTLIGMIKQLASSNLARAFLCNAIETGFGTPEAEESVTKLEKLAHQSQYYPLGSCAFVPAVYLGIWCRFGGQDGRARALFRPSLQRIVQDLPDDNPRNEELSDLKNTLIRAGDIKNVAAIAHRREEDNSDPWYKCRGPCRRKVLTRDGFHICPICLGGELCRDCVSLVGGAMSKERCNLRHVQYFISVLPPSKEIRSGMMLVGGEEMVFETWLTQLKKEWVLGDSMNEAAMGMAVSVEDAERYQRAMGLFNARVPATIYTTRADEYPVAARGESSSPDAIVECWFDQDFF</sequence>
<dbReference type="Gene3D" id="3.40.50.300">
    <property type="entry name" value="P-loop containing nucleotide triphosphate hydrolases"/>
    <property type="match status" value="1"/>
</dbReference>
<dbReference type="PROSITE" id="PS50005">
    <property type="entry name" value="TPR"/>
    <property type="match status" value="1"/>
</dbReference>
<feature type="repeat" description="TPR" evidence="2">
    <location>
        <begin position="911"/>
        <end position="944"/>
    </location>
</feature>
<organism evidence="6 7">
    <name type="scientific">Penicillium arizonense</name>
    <dbReference type="NCBI Taxonomy" id="1835702"/>
    <lineage>
        <taxon>Eukaryota</taxon>
        <taxon>Fungi</taxon>
        <taxon>Dikarya</taxon>
        <taxon>Ascomycota</taxon>
        <taxon>Pezizomycotina</taxon>
        <taxon>Eurotiomycetes</taxon>
        <taxon>Eurotiomycetidae</taxon>
        <taxon>Eurotiales</taxon>
        <taxon>Aspergillaceae</taxon>
        <taxon>Penicillium</taxon>
    </lineage>
</organism>
<keyword evidence="1" id="KW-0677">Repeat</keyword>
<dbReference type="Pfam" id="PF24883">
    <property type="entry name" value="NPHP3_N"/>
    <property type="match status" value="1"/>
</dbReference>
<dbReference type="InterPro" id="IPR011990">
    <property type="entry name" value="TPR-like_helical_dom_sf"/>
</dbReference>
<protein>
    <recommendedName>
        <fullName evidence="8">Fungal STAND N-terminal Goodbye domain-containing protein</fullName>
    </recommendedName>
</protein>
<dbReference type="InterPro" id="IPR056884">
    <property type="entry name" value="NPHP3-like_N"/>
</dbReference>
<evidence type="ECO:0000313" key="7">
    <source>
        <dbReference type="Proteomes" id="UP000177622"/>
    </source>
</evidence>
<evidence type="ECO:0008006" key="8">
    <source>
        <dbReference type="Google" id="ProtNLM"/>
    </source>
</evidence>
<feature type="coiled-coil region" evidence="3">
    <location>
        <begin position="248"/>
        <end position="275"/>
    </location>
</feature>
<proteinExistence type="predicted"/>
<dbReference type="SMART" id="SM00028">
    <property type="entry name" value="TPR"/>
    <property type="match status" value="3"/>
</dbReference>
<evidence type="ECO:0000256" key="1">
    <source>
        <dbReference type="ARBA" id="ARBA00022737"/>
    </source>
</evidence>
<dbReference type="SUPFAM" id="SSF48452">
    <property type="entry name" value="TPR-like"/>
    <property type="match status" value="1"/>
</dbReference>
<dbReference type="PANTHER" id="PTHR10039">
    <property type="entry name" value="AMELOGENIN"/>
    <property type="match status" value="1"/>
</dbReference>
<dbReference type="InterPro" id="IPR031350">
    <property type="entry name" value="Goodbye_dom"/>
</dbReference>